<dbReference type="EMBL" id="JAABOA010003670">
    <property type="protein sequence ID" value="KAF9578420.1"/>
    <property type="molecule type" value="Genomic_DNA"/>
</dbReference>
<dbReference type="AlphaFoldDB" id="A0A9P6FPH8"/>
<gene>
    <name evidence="1" type="ORF">BGW38_005778</name>
</gene>
<keyword evidence="2" id="KW-1185">Reference proteome</keyword>
<name>A0A9P6FPH8_9FUNG</name>
<dbReference type="Gene3D" id="3.50.50.60">
    <property type="entry name" value="FAD/NAD(P)-binding domain"/>
    <property type="match status" value="1"/>
</dbReference>
<dbReference type="Proteomes" id="UP000780801">
    <property type="component" value="Unassembled WGS sequence"/>
</dbReference>
<comment type="caution">
    <text evidence="1">The sequence shown here is derived from an EMBL/GenBank/DDBJ whole genome shotgun (WGS) entry which is preliminary data.</text>
</comment>
<evidence type="ECO:0000313" key="2">
    <source>
        <dbReference type="Proteomes" id="UP000780801"/>
    </source>
</evidence>
<dbReference type="InterPro" id="IPR036188">
    <property type="entry name" value="FAD/NAD-bd_sf"/>
</dbReference>
<proteinExistence type="predicted"/>
<reference evidence="1" key="1">
    <citation type="journal article" date="2020" name="Fungal Divers.">
        <title>Resolving the Mortierellaceae phylogeny through synthesis of multi-gene phylogenetics and phylogenomics.</title>
        <authorList>
            <person name="Vandepol N."/>
            <person name="Liber J."/>
            <person name="Desiro A."/>
            <person name="Na H."/>
            <person name="Kennedy M."/>
            <person name="Barry K."/>
            <person name="Grigoriev I.V."/>
            <person name="Miller A.N."/>
            <person name="O'Donnell K."/>
            <person name="Stajich J.E."/>
            <person name="Bonito G."/>
        </authorList>
    </citation>
    <scope>NUCLEOTIDE SEQUENCE</scope>
    <source>
        <strain evidence="1">KOD1015</strain>
    </source>
</reference>
<accession>A0A9P6FPH8</accession>
<sequence length="113" mass="13303">MCDQVKDFPIPCGRNLTMKDLIDATPRAKISKVMLEEKLFETWYSGRVVLIGDACHKSWISHFIRKVMNNLPKWIWYRVLDRMYEYRPQVSFLPRVVDQGEIPPLPASYSLVD</sequence>
<organism evidence="1 2">
    <name type="scientific">Lunasporangiospora selenospora</name>
    <dbReference type="NCBI Taxonomy" id="979761"/>
    <lineage>
        <taxon>Eukaryota</taxon>
        <taxon>Fungi</taxon>
        <taxon>Fungi incertae sedis</taxon>
        <taxon>Mucoromycota</taxon>
        <taxon>Mortierellomycotina</taxon>
        <taxon>Mortierellomycetes</taxon>
        <taxon>Mortierellales</taxon>
        <taxon>Mortierellaceae</taxon>
        <taxon>Lunasporangiospora</taxon>
    </lineage>
</organism>
<dbReference type="OrthoDB" id="655030at2759"/>
<protein>
    <submittedName>
        <fullName evidence="1">Uncharacterized protein</fullName>
    </submittedName>
</protein>
<evidence type="ECO:0000313" key="1">
    <source>
        <dbReference type="EMBL" id="KAF9578420.1"/>
    </source>
</evidence>